<comment type="caution">
    <text evidence="4">The sequence shown here is derived from an EMBL/GenBank/DDBJ whole genome shotgun (WGS) entry which is preliminary data.</text>
</comment>
<dbReference type="PRINTS" id="PR00313">
    <property type="entry name" value="CABNDNGRPT"/>
</dbReference>
<protein>
    <recommendedName>
        <fullName evidence="6">Ca2+-binding RTX toxin-like protein</fullName>
    </recommendedName>
</protein>
<dbReference type="SUPFAM" id="SSF51120">
    <property type="entry name" value="beta-Roll"/>
    <property type="match status" value="6"/>
</dbReference>
<dbReference type="Proteomes" id="UP001431963">
    <property type="component" value="Unassembled WGS sequence"/>
</dbReference>
<sequence length="1345" mass="133563">MVTTPLAWLGPQFVASSASSEIQPDIVQLSNGNILVVYSTNNPAGAGSPAGYDVLGQIYTPLGETLGSPIRLNTTTGVDELAPSVTALPGGGFSVTYIRQQVTAGPPVSIDTNVEMDSYNNSGVHLGGATVLNAPAGDIQALPQIAAASATQALILWEDSNEDIVARFFNPTTGALTGSQFTIFNGASGAGESVIGTHVTALSNGSYVVTYGNENSGNDVLQFQTVSQSGTVSALFTVSSSLTENYDPSITELTNGRFVISWTTDGSGGSNTGIRARVYNANGTPFAAEVAPPSTTAGNQTHSAVAAAPDGGFVVFWVDEGTLSLRGQRYNSSSTAVGTEFVVEDFGNSTIQDLAASMTEDGRILISYNVDLNGTDEQVRLAIYDPRDTANAPDSNGLVVGTTQADAITVVAGTQDIHAHSGNDTITFAPGLVNAADVIDGGAGTDTLAISSDDSAAYDFRGETITSMEILRFNAPPLFGSAARTVNFFASQLGSLTTFAFSTADFTHDRLEISMGATTTLDLSGRVITGFTSPGGIFSFSSDTLAIYGDSSVETITGSTVADDIYGGAGNDTISGDDGNDTIEGGAGADSLTGGSGSDMVSYAGSAAAVSVSLTGIALGGDAQGDTFSSIENLRGSALGDTLTGNSSANRLEGMDGADQIEGGAGDDTILGGAGDDAITDTSGADEIHGDAGNDAINGGLSVDTIYGGTGNDDIFIHDNHFADEIYGGGDIDTLNTSGVSFAGFTGMTVDLGAQLYARGGGADGSLVIQSVERVIGSTLADSLTGAAGAESLFGGQGNDTLDGAAGGDSLSGGLGNDLYVVDSYGDIVTESAGQGSDEIRTTLASYSIFSNTHVENLTGTNAAGQTLTGNSGHNTMTGAGGNDSLIGSGGNDTLLGNGGNDTLEGGSGTNSLAGGLGNDTYVVSSFSDVLTEAAGAGIDTVQTALGAYSIFSKANIENITSTTSANVTLTGNSLHNVLTGNNVGNDTLVASSGNDTLLGMGGNDSLDGGADADSLDGGAGADTMLGGAGDDIYVVDSYADVVTETAGNGSDTIRTGLSSFSIFGLAEVEHLTGTNAAGQTLTGNTGNNLIVGAGGNDSLIGSGGNDTLSGNGGNDTLEGGAGTNSLAGGSGDDTYVVSSFSDVLTEAAGAGIDTVQTALGAYSIFTKANIENITSTTAASVTLTGNSLNNVLTGNSGNDTLVASSGNDTLNGNGGNDSLDGGAGADRLIGGTGADTLVGGTGADSFVFTAAAATGVDSISDFSVADDTIELDDAAFAGIGALGGLGAARFVTGAAATTAAHRVIYNAATGQLFYDADGNGAGARVLFATIDTGLALTQADFLVV</sequence>
<evidence type="ECO:0000313" key="5">
    <source>
        <dbReference type="Proteomes" id="UP001431963"/>
    </source>
</evidence>
<dbReference type="PROSITE" id="PS00330">
    <property type="entry name" value="HEMOLYSIN_CALCIUM"/>
    <property type="match status" value="9"/>
</dbReference>
<reference evidence="4" key="1">
    <citation type="submission" date="2024-02" db="EMBL/GenBank/DDBJ databases">
        <title>Genome sequences of strain Gemmobacter sp. JM10B15.</title>
        <authorList>
            <person name="Zhang M."/>
        </authorList>
    </citation>
    <scope>NUCLEOTIDE SEQUENCE</scope>
    <source>
        <strain evidence="4">JM10B15</strain>
    </source>
</reference>
<gene>
    <name evidence="4" type="ORF">V6590_20320</name>
</gene>
<keyword evidence="5" id="KW-1185">Reference proteome</keyword>
<dbReference type="InterPro" id="IPR050557">
    <property type="entry name" value="RTX_toxin/Mannuronan_C5-epim"/>
</dbReference>
<evidence type="ECO:0000313" key="4">
    <source>
        <dbReference type="EMBL" id="MEH7830501.1"/>
    </source>
</evidence>
<dbReference type="PANTHER" id="PTHR38340:SF1">
    <property type="entry name" value="S-LAYER PROTEIN"/>
    <property type="match status" value="1"/>
</dbReference>
<keyword evidence="2" id="KW-0964">Secreted</keyword>
<dbReference type="InterPro" id="IPR018511">
    <property type="entry name" value="Hemolysin-typ_Ca-bd_CS"/>
</dbReference>
<evidence type="ECO:0008006" key="6">
    <source>
        <dbReference type="Google" id="ProtNLM"/>
    </source>
</evidence>
<accession>A0ABU8C0M9</accession>
<dbReference type="Pfam" id="PF00353">
    <property type="entry name" value="HemolysinCabind"/>
    <property type="match status" value="9"/>
</dbReference>
<dbReference type="EMBL" id="JBALHR010000029">
    <property type="protein sequence ID" value="MEH7830501.1"/>
    <property type="molecule type" value="Genomic_DNA"/>
</dbReference>
<dbReference type="RefSeq" id="WP_335425538.1">
    <property type="nucleotide sequence ID" value="NZ_JBALHR010000029.1"/>
</dbReference>
<dbReference type="Gene3D" id="2.150.10.10">
    <property type="entry name" value="Serralysin-like metalloprotease, C-terminal"/>
    <property type="match status" value="6"/>
</dbReference>
<dbReference type="InterPro" id="IPR001343">
    <property type="entry name" value="Hemolysn_Ca-bd"/>
</dbReference>
<dbReference type="PANTHER" id="PTHR38340">
    <property type="entry name" value="S-LAYER PROTEIN"/>
    <property type="match status" value="1"/>
</dbReference>
<feature type="region of interest" description="Disordered" evidence="3">
    <location>
        <begin position="1103"/>
        <end position="1126"/>
    </location>
</feature>
<evidence type="ECO:0000256" key="1">
    <source>
        <dbReference type="ARBA" id="ARBA00004613"/>
    </source>
</evidence>
<proteinExistence type="predicted"/>
<evidence type="ECO:0000256" key="3">
    <source>
        <dbReference type="SAM" id="MobiDB-lite"/>
    </source>
</evidence>
<comment type="subcellular location">
    <subcellularLocation>
        <location evidence="1">Secreted</location>
    </subcellularLocation>
</comment>
<name>A0ABU8C0M9_9RHOB</name>
<evidence type="ECO:0000256" key="2">
    <source>
        <dbReference type="ARBA" id="ARBA00022525"/>
    </source>
</evidence>
<organism evidence="4 5">
    <name type="scientific">Gemmobacter denitrificans</name>
    <dbReference type="NCBI Taxonomy" id="3123040"/>
    <lineage>
        <taxon>Bacteria</taxon>
        <taxon>Pseudomonadati</taxon>
        <taxon>Pseudomonadota</taxon>
        <taxon>Alphaproteobacteria</taxon>
        <taxon>Rhodobacterales</taxon>
        <taxon>Paracoccaceae</taxon>
        <taxon>Gemmobacter</taxon>
    </lineage>
</organism>
<dbReference type="InterPro" id="IPR011049">
    <property type="entry name" value="Serralysin-like_metalloprot_C"/>
</dbReference>